<dbReference type="SUPFAM" id="SSF82784">
    <property type="entry name" value="OsmC-like"/>
    <property type="match status" value="1"/>
</dbReference>
<keyword evidence="2" id="KW-1185">Reference proteome</keyword>
<organism evidence="1 2">
    <name type="scientific">Cecembia calidifontis</name>
    <dbReference type="NCBI Taxonomy" id="1187080"/>
    <lineage>
        <taxon>Bacteria</taxon>
        <taxon>Pseudomonadati</taxon>
        <taxon>Bacteroidota</taxon>
        <taxon>Cytophagia</taxon>
        <taxon>Cytophagales</taxon>
        <taxon>Cyclobacteriaceae</taxon>
        <taxon>Cecembia</taxon>
    </lineage>
</organism>
<dbReference type="PANTHER" id="PTHR39624">
    <property type="entry name" value="PROTEIN INVOLVED IN RIMO-MEDIATED BETA-METHYLTHIOLATION OF RIBOSOMAL PROTEIN S12 YCAO"/>
    <property type="match status" value="1"/>
</dbReference>
<dbReference type="OrthoDB" id="9791538at2"/>
<dbReference type="InterPro" id="IPR003718">
    <property type="entry name" value="OsmC/Ohr_fam"/>
</dbReference>
<dbReference type="RefSeq" id="WP_130274534.1">
    <property type="nucleotide sequence ID" value="NZ_SGXG01000001.1"/>
</dbReference>
<dbReference type="PANTHER" id="PTHR39624:SF2">
    <property type="entry name" value="OSMC-LIKE PROTEIN"/>
    <property type="match status" value="1"/>
</dbReference>
<sequence>MARITSHIGREHFKTQIKSSTGNILLADEPIEVGGKNVGFSPSELLASALAACTSATLRMYADRKEWDLEEVKSEIELKFFREENKTVISRKLEFIGNLDQDQRQRLLAIANACPVHKILTNPIEINTIVEIEKR</sequence>
<dbReference type="Proteomes" id="UP000292209">
    <property type="component" value="Unassembled WGS sequence"/>
</dbReference>
<dbReference type="InterPro" id="IPR015946">
    <property type="entry name" value="KH_dom-like_a/b"/>
</dbReference>
<reference evidence="1 2" key="1">
    <citation type="submission" date="2019-02" db="EMBL/GenBank/DDBJ databases">
        <title>Genomic Encyclopedia of Archaeal and Bacterial Type Strains, Phase II (KMG-II): from individual species to whole genera.</title>
        <authorList>
            <person name="Goeker M."/>
        </authorList>
    </citation>
    <scope>NUCLEOTIDE SEQUENCE [LARGE SCALE GENOMIC DNA]</scope>
    <source>
        <strain evidence="1 2">DSM 21411</strain>
    </source>
</reference>
<accession>A0A4Q7P640</accession>
<dbReference type="InterPro" id="IPR036102">
    <property type="entry name" value="OsmC/Ohrsf"/>
</dbReference>
<evidence type="ECO:0000313" key="2">
    <source>
        <dbReference type="Proteomes" id="UP000292209"/>
    </source>
</evidence>
<comment type="caution">
    <text evidence="1">The sequence shown here is derived from an EMBL/GenBank/DDBJ whole genome shotgun (WGS) entry which is preliminary data.</text>
</comment>
<dbReference type="EMBL" id="SGXG01000001">
    <property type="protein sequence ID" value="RZS95451.1"/>
    <property type="molecule type" value="Genomic_DNA"/>
</dbReference>
<protein>
    <submittedName>
        <fullName evidence="1">Putative redox protein</fullName>
    </submittedName>
</protein>
<dbReference type="Gene3D" id="3.30.300.20">
    <property type="match status" value="1"/>
</dbReference>
<proteinExistence type="predicted"/>
<dbReference type="AlphaFoldDB" id="A0A4Q7P640"/>
<name>A0A4Q7P640_9BACT</name>
<gene>
    <name evidence="1" type="ORF">BC751_0983</name>
</gene>
<evidence type="ECO:0000313" key="1">
    <source>
        <dbReference type="EMBL" id="RZS95451.1"/>
    </source>
</evidence>
<dbReference type="Pfam" id="PF02566">
    <property type="entry name" value="OsmC"/>
    <property type="match status" value="1"/>
</dbReference>